<gene>
    <name evidence="1" type="primary">MET1_1</name>
    <name evidence="1" type="ORF">EV182_006814</name>
</gene>
<keyword evidence="2" id="KW-1185">Reference proteome</keyword>
<comment type="caution">
    <text evidence="1">The sequence shown here is derived from an EMBL/GenBank/DDBJ whole genome shotgun (WGS) entry which is preliminary data.</text>
</comment>
<dbReference type="EMBL" id="JAMZIH010002934">
    <property type="protein sequence ID" value="KAJ1677130.1"/>
    <property type="molecule type" value="Genomic_DNA"/>
</dbReference>
<proteinExistence type="predicted"/>
<accession>A0ACC1HM88</accession>
<dbReference type="Proteomes" id="UP001145114">
    <property type="component" value="Unassembled WGS sequence"/>
</dbReference>
<feature type="non-terminal residue" evidence="1">
    <location>
        <position position="1"/>
    </location>
</feature>
<keyword evidence="1" id="KW-0808">Transferase</keyword>
<protein>
    <submittedName>
        <fullName evidence="1">Uroporphyrin-III C-methyltransferase</fullName>
        <ecNumber evidence="1">2.1.1.107</ecNumber>
    </submittedName>
</protein>
<organism evidence="1 2">
    <name type="scientific">Spiromyces aspiralis</name>
    <dbReference type="NCBI Taxonomy" id="68401"/>
    <lineage>
        <taxon>Eukaryota</taxon>
        <taxon>Fungi</taxon>
        <taxon>Fungi incertae sedis</taxon>
        <taxon>Zoopagomycota</taxon>
        <taxon>Kickxellomycotina</taxon>
        <taxon>Kickxellomycetes</taxon>
        <taxon>Kickxellales</taxon>
        <taxon>Kickxellaceae</taxon>
        <taxon>Spiromyces</taxon>
    </lineage>
</organism>
<name>A0ACC1HM88_9FUNG</name>
<sequence length="172" mass="18450">FRQHGYEPEVVPGLSSALSGPALCGIPVTHRGVADQVLLMSGSNRQGELPQIPPYLSTRTLVILMSVKRLAVLVELLTKQHHYPADLPVAMVERAGCTDQRMVKGTLETIIEIVERVGANPPGLIVVGHAINVLYGTDASQEEGSGIVQDRYRQTSLLGFYAGESAASALSY</sequence>
<evidence type="ECO:0000313" key="2">
    <source>
        <dbReference type="Proteomes" id="UP001145114"/>
    </source>
</evidence>
<keyword evidence="1" id="KW-0489">Methyltransferase</keyword>
<evidence type="ECO:0000313" key="1">
    <source>
        <dbReference type="EMBL" id="KAJ1677130.1"/>
    </source>
</evidence>
<reference evidence="1" key="1">
    <citation type="submission" date="2022-06" db="EMBL/GenBank/DDBJ databases">
        <title>Phylogenomic reconstructions and comparative analyses of Kickxellomycotina fungi.</title>
        <authorList>
            <person name="Reynolds N.K."/>
            <person name="Stajich J.E."/>
            <person name="Barry K."/>
            <person name="Grigoriev I.V."/>
            <person name="Crous P."/>
            <person name="Smith M.E."/>
        </authorList>
    </citation>
    <scope>NUCLEOTIDE SEQUENCE</scope>
    <source>
        <strain evidence="1">RSA 2271</strain>
    </source>
</reference>
<dbReference type="EC" id="2.1.1.107" evidence="1"/>